<feature type="transmembrane region" description="Helical" evidence="1">
    <location>
        <begin position="179"/>
        <end position="197"/>
    </location>
</feature>
<name>A0ABM9GCU7_9BACL</name>
<feature type="transmembrane region" description="Helical" evidence="1">
    <location>
        <begin position="111"/>
        <end position="131"/>
    </location>
</feature>
<accession>A0ABM9GCU7</accession>
<keyword evidence="1" id="KW-0812">Transmembrane</keyword>
<keyword evidence="1" id="KW-1133">Transmembrane helix</keyword>
<feature type="transmembrane region" description="Helical" evidence="1">
    <location>
        <begin position="143"/>
        <end position="167"/>
    </location>
</feature>
<organism evidence="2 3">
    <name type="scientific">Paenibacillus melissococcoides</name>
    <dbReference type="NCBI Taxonomy" id="2912268"/>
    <lineage>
        <taxon>Bacteria</taxon>
        <taxon>Bacillati</taxon>
        <taxon>Bacillota</taxon>
        <taxon>Bacilli</taxon>
        <taxon>Bacillales</taxon>
        <taxon>Paenibacillaceae</taxon>
        <taxon>Paenibacillus</taxon>
    </lineage>
</organism>
<gene>
    <name evidence="2" type="ORF">WJ0W_006847</name>
</gene>
<evidence type="ECO:0008006" key="4">
    <source>
        <dbReference type="Google" id="ProtNLM"/>
    </source>
</evidence>
<evidence type="ECO:0000313" key="2">
    <source>
        <dbReference type="EMBL" id="CAH8249663.1"/>
    </source>
</evidence>
<protein>
    <recommendedName>
        <fullName evidence="4">ABC-2 family transporter protein</fullName>
    </recommendedName>
</protein>
<feature type="transmembrane region" description="Helical" evidence="1">
    <location>
        <begin position="28"/>
        <end position="47"/>
    </location>
</feature>
<feature type="transmembrane region" description="Helical" evidence="1">
    <location>
        <begin position="62"/>
        <end position="83"/>
    </location>
</feature>
<evidence type="ECO:0000256" key="1">
    <source>
        <dbReference type="SAM" id="Phobius"/>
    </source>
</evidence>
<dbReference type="EMBL" id="CALYLO010000018">
    <property type="protein sequence ID" value="CAH8249663.1"/>
    <property type="molecule type" value="Genomic_DNA"/>
</dbReference>
<comment type="caution">
    <text evidence="2">The sequence shown here is derived from an EMBL/GenBank/DDBJ whole genome shotgun (WGS) entry which is preliminary data.</text>
</comment>
<proteinExistence type="predicted"/>
<evidence type="ECO:0000313" key="3">
    <source>
        <dbReference type="Proteomes" id="UP001154322"/>
    </source>
</evidence>
<reference evidence="2" key="1">
    <citation type="submission" date="2022-06" db="EMBL/GenBank/DDBJ databases">
        <authorList>
            <person name="Dietemann V."/>
            <person name="Ory F."/>
            <person name="Dainat B."/>
            <person name="Oberhansli S."/>
        </authorList>
    </citation>
    <scope>NUCLEOTIDE SEQUENCE</scope>
    <source>
        <strain evidence="2">Ena-SAMPLE-TAB-26-04-2022-14:26:32:270-5432</strain>
    </source>
</reference>
<dbReference type="Proteomes" id="UP001154322">
    <property type="component" value="Unassembled WGS sequence"/>
</dbReference>
<keyword evidence="1" id="KW-0472">Membrane</keyword>
<keyword evidence="3" id="KW-1185">Reference proteome</keyword>
<sequence>MPKIGSSRANVVFRRDFSEYQSWKPFKLVMILFILATMAVCGIMLLSGKEGQALQLTLSNTLFLLALVPPIVNIPIFTTAPLARDKENRTVANLLVTPLHPREIVQGKSRAVFLPGYLISVISPLFVALAVNFARIVPEGGSFYLPVPLLLAIFVVTPVFCYSLTTLTIQLSMITSPELAILPSYLLGFALLLSVPIGSGMGVIDLAAWQFLILYAGVAFLLWVLVWSFSFLLTKERIILSN</sequence>
<feature type="transmembrane region" description="Helical" evidence="1">
    <location>
        <begin position="209"/>
        <end position="233"/>
    </location>
</feature>